<feature type="transmembrane region" description="Helical" evidence="6">
    <location>
        <begin position="31"/>
        <end position="51"/>
    </location>
</feature>
<keyword evidence="8" id="KW-1185">Reference proteome</keyword>
<reference evidence="7" key="1">
    <citation type="submission" date="2022-03" db="EMBL/GenBank/DDBJ databases">
        <title>Fererhizobium litorale gen. nov., sp. nov., isolated from sandy sediments of the Sea of Japan seashore.</title>
        <authorList>
            <person name="Romanenko L."/>
            <person name="Kurilenko V."/>
            <person name="Otstavnykh N."/>
            <person name="Svetashev V."/>
            <person name="Tekutyeva L."/>
            <person name="Isaeva M."/>
            <person name="Mikhailov V."/>
        </authorList>
    </citation>
    <scope>NUCLEOTIDE SEQUENCE</scope>
    <source>
        <strain evidence="7">KMM 9576</strain>
    </source>
</reference>
<dbReference type="EMBL" id="JALDYZ010000003">
    <property type="protein sequence ID" value="MDI7922174.1"/>
    <property type="molecule type" value="Genomic_DNA"/>
</dbReference>
<feature type="transmembrane region" description="Helical" evidence="6">
    <location>
        <begin position="85"/>
        <end position="102"/>
    </location>
</feature>
<feature type="transmembrane region" description="Helical" evidence="6">
    <location>
        <begin position="6"/>
        <end position="24"/>
    </location>
</feature>
<dbReference type="PANTHER" id="PTHR30482">
    <property type="entry name" value="HIGH-AFFINITY BRANCHED-CHAIN AMINO ACID TRANSPORT SYSTEM PERMEASE"/>
    <property type="match status" value="1"/>
</dbReference>
<feature type="transmembrane region" description="Helical" evidence="6">
    <location>
        <begin position="185"/>
        <end position="206"/>
    </location>
</feature>
<dbReference type="InterPro" id="IPR001851">
    <property type="entry name" value="ABC_transp_permease"/>
</dbReference>
<feature type="transmembrane region" description="Helical" evidence="6">
    <location>
        <begin position="131"/>
        <end position="149"/>
    </location>
</feature>
<dbReference type="RefSeq" id="WP_311789016.1">
    <property type="nucleotide sequence ID" value="NZ_JALDYY010000022.1"/>
</dbReference>
<evidence type="ECO:0000256" key="4">
    <source>
        <dbReference type="ARBA" id="ARBA00022989"/>
    </source>
</evidence>
<feature type="transmembrane region" description="Helical" evidence="6">
    <location>
        <begin position="57"/>
        <end position="78"/>
    </location>
</feature>
<evidence type="ECO:0000313" key="7">
    <source>
        <dbReference type="EMBL" id="MDI7922174.1"/>
    </source>
</evidence>
<keyword evidence="2" id="KW-1003">Cell membrane</keyword>
<organism evidence="7 8">
    <name type="scientific">Ferirhizobium litorale</name>
    <dbReference type="NCBI Taxonomy" id="2927786"/>
    <lineage>
        <taxon>Bacteria</taxon>
        <taxon>Pseudomonadati</taxon>
        <taxon>Pseudomonadota</taxon>
        <taxon>Alphaproteobacteria</taxon>
        <taxon>Hyphomicrobiales</taxon>
        <taxon>Rhizobiaceae</taxon>
        <taxon>Ferirhizobium</taxon>
    </lineage>
</organism>
<evidence type="ECO:0000256" key="5">
    <source>
        <dbReference type="ARBA" id="ARBA00023136"/>
    </source>
</evidence>
<name>A0AAE3QFE4_9HYPH</name>
<dbReference type="InterPro" id="IPR043428">
    <property type="entry name" value="LivM-like"/>
</dbReference>
<evidence type="ECO:0000256" key="6">
    <source>
        <dbReference type="SAM" id="Phobius"/>
    </source>
</evidence>
<feature type="transmembrane region" description="Helical" evidence="6">
    <location>
        <begin position="218"/>
        <end position="246"/>
    </location>
</feature>
<keyword evidence="5 6" id="KW-0472">Membrane</keyword>
<dbReference type="Pfam" id="PF02653">
    <property type="entry name" value="BPD_transp_2"/>
    <property type="match status" value="1"/>
</dbReference>
<comment type="subcellular location">
    <subcellularLocation>
        <location evidence="1">Cell membrane</location>
        <topology evidence="1">Multi-pass membrane protein</topology>
    </subcellularLocation>
</comment>
<feature type="transmembrane region" description="Helical" evidence="6">
    <location>
        <begin position="258"/>
        <end position="282"/>
    </location>
</feature>
<protein>
    <submittedName>
        <fullName evidence="7">Branched-chain amino acid ABC transporter permease</fullName>
    </submittedName>
</protein>
<dbReference type="PANTHER" id="PTHR30482:SF10">
    <property type="entry name" value="HIGH-AFFINITY BRANCHED-CHAIN AMINO ACID TRANSPORT PROTEIN BRAE"/>
    <property type="match status" value="1"/>
</dbReference>
<gene>
    <name evidence="7" type="ORF">MRS75_08750</name>
</gene>
<proteinExistence type="predicted"/>
<sequence>MDAYLIAIAIISGIYLLLALGLNLQFGLTGLINFGHVGFFCVGAYTSAILSTNGVPVALSLLAAALVGMLAAWPLGVISIRLREDYFAIASLGFSEIVRLVATSEGWLTNGVQGIAGIPRIFSSVTGQSQAIAMLASVTVCCVLAILAMRRIVRSPFGRMIEAIRDNEEAVKSLGKDPAGFKMQVLLLGSMLAGLSGALYAHYIGYISPDQFIPFITFQIWMAIIMGGVGRISGTVAGVIILMLFLEGSRFLRDLAPFIPEVAMASIRLGAIGLALMLFTIYRPQGLMGDYTKR</sequence>
<dbReference type="CDD" id="cd06581">
    <property type="entry name" value="TM_PBP1_LivM_like"/>
    <property type="match status" value="1"/>
</dbReference>
<evidence type="ECO:0000256" key="2">
    <source>
        <dbReference type="ARBA" id="ARBA00022475"/>
    </source>
</evidence>
<accession>A0AAE3QFE4</accession>
<dbReference type="AlphaFoldDB" id="A0AAE3QFE4"/>
<evidence type="ECO:0000256" key="1">
    <source>
        <dbReference type="ARBA" id="ARBA00004651"/>
    </source>
</evidence>
<evidence type="ECO:0000313" key="8">
    <source>
        <dbReference type="Proteomes" id="UP001161580"/>
    </source>
</evidence>
<dbReference type="GO" id="GO:0015658">
    <property type="term" value="F:branched-chain amino acid transmembrane transporter activity"/>
    <property type="evidence" value="ECO:0007669"/>
    <property type="project" value="InterPro"/>
</dbReference>
<keyword evidence="3 6" id="KW-0812">Transmembrane</keyword>
<evidence type="ECO:0000256" key="3">
    <source>
        <dbReference type="ARBA" id="ARBA00022692"/>
    </source>
</evidence>
<keyword evidence="4 6" id="KW-1133">Transmembrane helix</keyword>
<dbReference type="Proteomes" id="UP001161580">
    <property type="component" value="Unassembled WGS sequence"/>
</dbReference>
<dbReference type="GO" id="GO:0005886">
    <property type="term" value="C:plasma membrane"/>
    <property type="evidence" value="ECO:0007669"/>
    <property type="project" value="UniProtKB-SubCell"/>
</dbReference>
<comment type="caution">
    <text evidence="7">The sequence shown here is derived from an EMBL/GenBank/DDBJ whole genome shotgun (WGS) entry which is preliminary data.</text>
</comment>